<protein>
    <submittedName>
        <fullName evidence="2">Uncharacterized protein</fullName>
    </submittedName>
</protein>
<dbReference type="EMBL" id="JAHXZJ010002982">
    <property type="protein sequence ID" value="KAH0535641.1"/>
    <property type="molecule type" value="Genomic_DNA"/>
</dbReference>
<reference evidence="2 3" key="1">
    <citation type="journal article" date="2021" name="J. Hered.">
        <title>A chromosome-level genome assembly of the parasitoid wasp, Cotesia glomerata (Hymenoptera: Braconidae).</title>
        <authorList>
            <person name="Pinto B.J."/>
            <person name="Weis J.J."/>
            <person name="Gamble T."/>
            <person name="Ode P.J."/>
            <person name="Paul R."/>
            <person name="Zaspel J.M."/>
        </authorList>
    </citation>
    <scope>NUCLEOTIDE SEQUENCE [LARGE SCALE GENOMIC DNA]</scope>
    <source>
        <strain evidence="2">CgM1</strain>
    </source>
</reference>
<dbReference type="AlphaFoldDB" id="A0AAV7HW90"/>
<organism evidence="2 3">
    <name type="scientific">Cotesia glomerata</name>
    <name type="common">Lepidopteran parasitic wasp</name>
    <name type="synonym">Apanteles glomeratus</name>
    <dbReference type="NCBI Taxonomy" id="32391"/>
    <lineage>
        <taxon>Eukaryota</taxon>
        <taxon>Metazoa</taxon>
        <taxon>Ecdysozoa</taxon>
        <taxon>Arthropoda</taxon>
        <taxon>Hexapoda</taxon>
        <taxon>Insecta</taxon>
        <taxon>Pterygota</taxon>
        <taxon>Neoptera</taxon>
        <taxon>Endopterygota</taxon>
        <taxon>Hymenoptera</taxon>
        <taxon>Apocrita</taxon>
        <taxon>Ichneumonoidea</taxon>
        <taxon>Braconidae</taxon>
        <taxon>Microgastrinae</taxon>
        <taxon>Cotesia</taxon>
    </lineage>
</organism>
<evidence type="ECO:0000256" key="1">
    <source>
        <dbReference type="SAM" id="MobiDB-lite"/>
    </source>
</evidence>
<proteinExistence type="predicted"/>
<sequence length="175" mass="19289">MNSEPKIESSVSRLVKTRVLQPSPRRLFAPWRRPVTARSSSATSAEPTLVEVTEAAAVPTWNPIAADPQVALTSTFMPPECPPDVSPAFAAYRASQQKEALERAAKTGHMETGIPRAELMPWSEESDVPIRRKTSNRKKKKKKKKQGLRGPNWSEMEMVGPNDPISEDSGVDGLQ</sequence>
<evidence type="ECO:0000313" key="2">
    <source>
        <dbReference type="EMBL" id="KAH0535641.1"/>
    </source>
</evidence>
<feature type="compositionally biased region" description="Basic residues" evidence="1">
    <location>
        <begin position="131"/>
        <end position="147"/>
    </location>
</feature>
<keyword evidence="3" id="KW-1185">Reference proteome</keyword>
<feature type="compositionally biased region" description="Acidic residues" evidence="1">
    <location>
        <begin position="165"/>
        <end position="175"/>
    </location>
</feature>
<evidence type="ECO:0000313" key="3">
    <source>
        <dbReference type="Proteomes" id="UP000826195"/>
    </source>
</evidence>
<gene>
    <name evidence="2" type="ORF">KQX54_017880</name>
</gene>
<feature type="region of interest" description="Disordered" evidence="1">
    <location>
        <begin position="104"/>
        <end position="175"/>
    </location>
</feature>
<dbReference type="Proteomes" id="UP000826195">
    <property type="component" value="Unassembled WGS sequence"/>
</dbReference>
<accession>A0AAV7HW90</accession>
<comment type="caution">
    <text evidence="2">The sequence shown here is derived from an EMBL/GenBank/DDBJ whole genome shotgun (WGS) entry which is preliminary data.</text>
</comment>
<name>A0AAV7HW90_COTGL</name>